<evidence type="ECO:0000313" key="2">
    <source>
        <dbReference type="EMBL" id="QJQ13666.1"/>
    </source>
</evidence>
<reference evidence="2 3" key="2">
    <citation type="submission" date="2020-04" db="EMBL/GenBank/DDBJ databases">
        <title>Complete genome sequence of Pseudomonas putida strain JQ581.</title>
        <authorList>
            <person name="Mu Y."/>
        </authorList>
    </citation>
    <scope>NUCLEOTIDE SEQUENCE [LARGE SCALE GENOMIC DNA]</scope>
    <source>
        <strain evidence="2 3">JQ581</strain>
    </source>
</reference>
<dbReference type="AlphaFoldDB" id="A0AAP9N689"/>
<proteinExistence type="predicted"/>
<reference evidence="2 3" key="1">
    <citation type="submission" date="2016-04" db="EMBL/GenBank/DDBJ databases">
        <authorList>
            <person name="Qiu J."/>
        </authorList>
    </citation>
    <scope>NUCLEOTIDE SEQUENCE [LARGE SCALE GENOMIC DNA]</scope>
    <source>
        <strain evidence="2 3">JQ581</strain>
    </source>
</reference>
<dbReference type="Gene3D" id="1.10.390.30">
    <property type="entry name" value="Peptidase M60, enhancin-like domain 3"/>
    <property type="match status" value="1"/>
</dbReference>
<sequence length="334" mass="37422">MLELALTKGQNIFISGPNGGALHFRNNGSNDFRVLLGPQTEPIPYFVLGQTPPDDWHRMLKESDRMTQVELVGNHVVIAAYADTYRGYAPEDVGDIVRSHEKALEIEAEAAGLDGSSPIHSKSKMWIYAVESMSSFSPHASTGYIALPHGTDPNNAYMYSLVGGQAHQRWVALHEYGHHFQSRMNSVSPLFNEVSVNIYAAAVARRHKNDHVDVFRQRWPAIKKWLAKPREEKEFLNAPDHYALFEQLRVAFGTSFLTDWNRTIRENPPAQNTLITLTSSLCKAARCNLANFFADWGVIEESDATWKALEALDLPLPPTGLIDHEPYIGLSDNP</sequence>
<organism evidence="2 3">
    <name type="scientific">Pseudomonas putida</name>
    <name type="common">Arthrobacter siderocapsulatus</name>
    <dbReference type="NCBI Taxonomy" id="303"/>
    <lineage>
        <taxon>Bacteria</taxon>
        <taxon>Pseudomonadati</taxon>
        <taxon>Pseudomonadota</taxon>
        <taxon>Gammaproteobacteria</taxon>
        <taxon>Pseudomonadales</taxon>
        <taxon>Pseudomonadaceae</taxon>
        <taxon>Pseudomonas</taxon>
    </lineage>
</organism>
<gene>
    <name evidence="2" type="ORF">A3L25_028045</name>
</gene>
<dbReference type="InterPro" id="IPR031161">
    <property type="entry name" value="Peptidase_M60_dom"/>
</dbReference>
<dbReference type="SMART" id="SM01276">
    <property type="entry name" value="M60-like"/>
    <property type="match status" value="1"/>
</dbReference>
<dbReference type="EMBL" id="CP050951">
    <property type="protein sequence ID" value="QJQ13666.1"/>
    <property type="molecule type" value="Genomic_DNA"/>
</dbReference>
<feature type="domain" description="Peptidase M60" evidence="1">
    <location>
        <begin position="1"/>
        <end position="253"/>
    </location>
</feature>
<accession>A0AAP9N689</accession>
<dbReference type="PROSITE" id="PS51723">
    <property type="entry name" value="PEPTIDASE_M60"/>
    <property type="match status" value="1"/>
</dbReference>
<protein>
    <recommendedName>
        <fullName evidence="1">Peptidase M60 domain-containing protein</fullName>
    </recommendedName>
</protein>
<dbReference type="Proteomes" id="UP000076857">
    <property type="component" value="Chromosome"/>
</dbReference>
<dbReference type="InterPro" id="IPR042279">
    <property type="entry name" value="Pep_M60_3"/>
</dbReference>
<dbReference type="Gene3D" id="3.40.390.80">
    <property type="entry name" value="Peptidase M60, enhancin-like domain 2"/>
    <property type="match status" value="1"/>
</dbReference>
<name>A0AAP9N689_PSEPU</name>
<dbReference type="Pfam" id="PF13402">
    <property type="entry name" value="Peptidase_M60"/>
    <property type="match status" value="1"/>
</dbReference>
<evidence type="ECO:0000259" key="1">
    <source>
        <dbReference type="PROSITE" id="PS51723"/>
    </source>
</evidence>
<evidence type="ECO:0000313" key="3">
    <source>
        <dbReference type="Proteomes" id="UP000076857"/>
    </source>
</evidence>